<dbReference type="Gene3D" id="3.40.50.720">
    <property type="entry name" value="NAD(P)-binding Rossmann-like Domain"/>
    <property type="match status" value="1"/>
</dbReference>
<dbReference type="InterPro" id="IPR015814">
    <property type="entry name" value="Pgluconate_DH_NAD-bd_C"/>
</dbReference>
<dbReference type="InterPro" id="IPR008927">
    <property type="entry name" value="6-PGluconate_DH-like_C_sf"/>
</dbReference>
<accession>A0ABV2KQ31</accession>
<dbReference type="SUPFAM" id="SSF51735">
    <property type="entry name" value="NAD(P)-binding Rossmann-fold domains"/>
    <property type="match status" value="1"/>
</dbReference>
<dbReference type="InterPro" id="IPR013328">
    <property type="entry name" value="6PGD_dom2"/>
</dbReference>
<feature type="domain" description="Phosphogluconate dehydrogenase NAD-binding putative C-terminal" evidence="3">
    <location>
        <begin position="198"/>
        <end position="268"/>
    </location>
</feature>
<protein>
    <submittedName>
        <fullName evidence="4">3-hydroxyisobutyrate dehydrogenase-like beta-hydroxyacid dehydrogenase</fullName>
    </submittedName>
</protein>
<dbReference type="InterPro" id="IPR036291">
    <property type="entry name" value="NAD(P)-bd_dom_sf"/>
</dbReference>
<dbReference type="InterPro" id="IPR015815">
    <property type="entry name" value="HIBADH-related"/>
</dbReference>
<dbReference type="PIRSF" id="PIRSF000103">
    <property type="entry name" value="HIBADH"/>
    <property type="match status" value="1"/>
</dbReference>
<organism evidence="4 5">
    <name type="scientific">Aquamicrobium ahrensii</name>
    <dbReference type="NCBI Taxonomy" id="469551"/>
    <lineage>
        <taxon>Bacteria</taxon>
        <taxon>Pseudomonadati</taxon>
        <taxon>Pseudomonadota</taxon>
        <taxon>Alphaproteobacteria</taxon>
        <taxon>Hyphomicrobiales</taxon>
        <taxon>Phyllobacteriaceae</taxon>
        <taxon>Aquamicrobium</taxon>
    </lineage>
</organism>
<sequence>MQPVGPIALKFLGFGEAASLFAAGLAQAGLNGLAAYDIAVHGGPGEALLRERAAATGTALLSDRAGFSDALWVFAMVQPGVAEKAARETAPHLRPGSFYVDFSSASPKRKQAAAASVAAHGGHYVDAGIIGSVPASGHRVPIFASGPDAAAFRDVFAAYGMDITVAGDVVGAAAGIKLVRSVLAKGLEALYVEALVAARRSGVADEVLGSFCAFLDARPAHATAALLLQSHVVHAARRAEEVAMSRDLVIEAGLDPVMTDAVIEIMRRTAATDAAGSAGGRQPATMNDALAILDECLPRRAPGNDMNAKEDRSQS</sequence>
<evidence type="ECO:0000256" key="1">
    <source>
        <dbReference type="ARBA" id="ARBA00023002"/>
    </source>
</evidence>
<dbReference type="EMBL" id="JBEPMN010000020">
    <property type="protein sequence ID" value="MET3663181.1"/>
    <property type="molecule type" value="Genomic_DNA"/>
</dbReference>
<keyword evidence="1" id="KW-0560">Oxidoreductase</keyword>
<name>A0ABV2KQ31_9HYPH</name>
<evidence type="ECO:0000259" key="2">
    <source>
        <dbReference type="Pfam" id="PF03446"/>
    </source>
</evidence>
<gene>
    <name evidence="4" type="ORF">ABID44_003536</name>
</gene>
<evidence type="ECO:0000313" key="5">
    <source>
        <dbReference type="Proteomes" id="UP001549143"/>
    </source>
</evidence>
<evidence type="ECO:0000259" key="3">
    <source>
        <dbReference type="Pfam" id="PF09130"/>
    </source>
</evidence>
<reference evidence="4 5" key="1">
    <citation type="submission" date="2024-06" db="EMBL/GenBank/DDBJ databases">
        <title>Genomic Encyclopedia of Type Strains, Phase IV (KMG-IV): sequencing the most valuable type-strain genomes for metagenomic binning, comparative biology and taxonomic classification.</title>
        <authorList>
            <person name="Goeker M."/>
        </authorList>
    </citation>
    <scope>NUCLEOTIDE SEQUENCE [LARGE SCALE GENOMIC DNA]</scope>
    <source>
        <strain evidence="4 5">DSM 19730</strain>
    </source>
</reference>
<feature type="domain" description="6-phosphogluconate dehydrogenase NADP-binding" evidence="2">
    <location>
        <begin position="62"/>
        <end position="167"/>
    </location>
</feature>
<comment type="caution">
    <text evidence="4">The sequence shown here is derived from an EMBL/GenBank/DDBJ whole genome shotgun (WGS) entry which is preliminary data.</text>
</comment>
<proteinExistence type="predicted"/>
<keyword evidence="5" id="KW-1185">Reference proteome</keyword>
<evidence type="ECO:0000313" key="4">
    <source>
        <dbReference type="EMBL" id="MET3663181.1"/>
    </source>
</evidence>
<dbReference type="Pfam" id="PF03446">
    <property type="entry name" value="NAD_binding_2"/>
    <property type="match status" value="1"/>
</dbReference>
<dbReference type="Gene3D" id="1.10.1040.10">
    <property type="entry name" value="N-(1-d-carboxylethyl)-l-norvaline Dehydrogenase, domain 2"/>
    <property type="match status" value="1"/>
</dbReference>
<dbReference type="RefSeq" id="WP_354152985.1">
    <property type="nucleotide sequence ID" value="NZ_JBEPMN010000020.1"/>
</dbReference>
<dbReference type="Pfam" id="PF09130">
    <property type="entry name" value="DUF1932"/>
    <property type="match status" value="1"/>
</dbReference>
<dbReference type="SUPFAM" id="SSF48179">
    <property type="entry name" value="6-phosphogluconate dehydrogenase C-terminal domain-like"/>
    <property type="match status" value="1"/>
</dbReference>
<dbReference type="InterPro" id="IPR006115">
    <property type="entry name" value="6PGDH_NADP-bd"/>
</dbReference>
<dbReference type="Proteomes" id="UP001549143">
    <property type="component" value="Unassembled WGS sequence"/>
</dbReference>